<dbReference type="WBParaSite" id="SSTP_0000957000.1">
    <property type="protein sequence ID" value="SSTP_0000957000.1"/>
    <property type="gene ID" value="SSTP_0000957000"/>
</dbReference>
<dbReference type="GO" id="GO:0004439">
    <property type="term" value="F:phosphatidylinositol-4,5-bisphosphate 5-phosphatase activity"/>
    <property type="evidence" value="ECO:0007669"/>
    <property type="project" value="TreeGrafter"/>
</dbReference>
<feature type="domain" description="Inositol polyphosphate-related phosphatase" evidence="1">
    <location>
        <begin position="41"/>
        <end position="340"/>
    </location>
</feature>
<protein>
    <submittedName>
        <fullName evidence="3 4">IPPc domain-containing protein</fullName>
    </submittedName>
</protein>
<accession>A0A0K0EJC4</accession>
<dbReference type="AlphaFoldDB" id="A0A0K0EJC4"/>
<dbReference type="GO" id="GO:0005737">
    <property type="term" value="C:cytoplasm"/>
    <property type="evidence" value="ECO:0007669"/>
    <property type="project" value="TreeGrafter"/>
</dbReference>
<dbReference type="InterPro" id="IPR046985">
    <property type="entry name" value="IP5"/>
</dbReference>
<name>A0A0K0EJC4_STRER</name>
<evidence type="ECO:0000313" key="4">
    <source>
        <dbReference type="WBParaSite" id="TCONS_00005363.p1"/>
    </source>
</evidence>
<dbReference type="PANTHER" id="PTHR11200">
    <property type="entry name" value="INOSITOL 5-PHOSPHATASE"/>
    <property type="match status" value="1"/>
</dbReference>
<dbReference type="InterPro" id="IPR000300">
    <property type="entry name" value="IPPc"/>
</dbReference>
<dbReference type="STRING" id="6248.A0A0K0EJC4"/>
<dbReference type="Proteomes" id="UP000035681">
    <property type="component" value="Unplaced"/>
</dbReference>
<dbReference type="GO" id="GO:0001726">
    <property type="term" value="C:ruffle"/>
    <property type="evidence" value="ECO:0007669"/>
    <property type="project" value="TreeGrafter"/>
</dbReference>
<evidence type="ECO:0000259" key="1">
    <source>
        <dbReference type="SMART" id="SM00128"/>
    </source>
</evidence>
<proteinExistence type="predicted"/>
<evidence type="ECO:0000313" key="3">
    <source>
        <dbReference type="WBParaSite" id="SSTP_0000957000.1"/>
    </source>
</evidence>
<organism evidence="3">
    <name type="scientific">Strongyloides stercoralis</name>
    <name type="common">Threadworm</name>
    <dbReference type="NCBI Taxonomy" id="6248"/>
    <lineage>
        <taxon>Eukaryota</taxon>
        <taxon>Metazoa</taxon>
        <taxon>Ecdysozoa</taxon>
        <taxon>Nematoda</taxon>
        <taxon>Chromadorea</taxon>
        <taxon>Rhabditida</taxon>
        <taxon>Tylenchina</taxon>
        <taxon>Panagrolaimomorpha</taxon>
        <taxon>Strongyloidoidea</taxon>
        <taxon>Strongyloididae</taxon>
        <taxon>Strongyloides</taxon>
    </lineage>
</organism>
<dbReference type="Gene3D" id="3.60.10.10">
    <property type="entry name" value="Endonuclease/exonuclease/phosphatase"/>
    <property type="match status" value="1"/>
</dbReference>
<dbReference type="GO" id="GO:0005886">
    <property type="term" value="C:plasma membrane"/>
    <property type="evidence" value="ECO:0007669"/>
    <property type="project" value="TreeGrafter"/>
</dbReference>
<dbReference type="SMART" id="SM00128">
    <property type="entry name" value="IPPc"/>
    <property type="match status" value="1"/>
</dbReference>
<reference evidence="3" key="1">
    <citation type="submission" date="2015-08" db="UniProtKB">
        <authorList>
            <consortium name="WormBaseParasite"/>
        </authorList>
    </citation>
    <scope>IDENTIFICATION</scope>
</reference>
<sequence>MTYSLQNFNVFSDEDQMLTLLGPGNVEIPTKEDFNTLTEGGYIKVMCYTWNIAERKQCSVDAICNSFSSIALKDRPHIIGISLQELPPSDRTFHLNIIKQLTTSFKNSHFMLSWVRRWSQIQILMVKNDMKKYIVSFNYKWIPCKVLSKPIRTKGCIATFVKILHLSCAFISCHFSHENLKERNKNSKKMYDLLIKNNEYSKTTDCYFFFGDMNYRLEITWDDDLCKKLLHYSLLSTATKQKTIEKILEKYDELLNEMKKNEIFQGFKEPQINFLPSYKYIPFTDKFNMNRVTAYTDRILYMEKGQNLIKPYRYDSLQACKVSDHKPVYAIFMLNLNNNQIKHF</sequence>
<dbReference type="Pfam" id="PF22669">
    <property type="entry name" value="Exo_endo_phos2"/>
    <property type="match status" value="1"/>
</dbReference>
<keyword evidence="2" id="KW-1185">Reference proteome</keyword>
<evidence type="ECO:0000313" key="2">
    <source>
        <dbReference type="Proteomes" id="UP000035681"/>
    </source>
</evidence>
<dbReference type="GO" id="GO:0046856">
    <property type="term" value="P:phosphatidylinositol dephosphorylation"/>
    <property type="evidence" value="ECO:0007669"/>
    <property type="project" value="InterPro"/>
</dbReference>
<dbReference type="SUPFAM" id="SSF56219">
    <property type="entry name" value="DNase I-like"/>
    <property type="match status" value="1"/>
</dbReference>
<dbReference type="PANTHER" id="PTHR11200:SF275">
    <property type="entry name" value="LD06095P"/>
    <property type="match status" value="1"/>
</dbReference>
<dbReference type="WBParaSite" id="TCONS_00005363.p1">
    <property type="protein sequence ID" value="TCONS_00005363.p1"/>
    <property type="gene ID" value="XLOC_003669"/>
</dbReference>
<dbReference type="InterPro" id="IPR036691">
    <property type="entry name" value="Endo/exonu/phosph_ase_sf"/>
</dbReference>